<dbReference type="PANTHER" id="PTHR34385:SF1">
    <property type="entry name" value="PEPTIDOGLYCAN L-ALANYL-D-GLUTAMATE ENDOPEPTIDASE CWLK"/>
    <property type="match status" value="1"/>
</dbReference>
<reference evidence="2" key="1">
    <citation type="submission" date="2013-09" db="EMBL/GenBank/DDBJ databases">
        <title>Emergence of vanG-mediated vancomycin-resistant Streptococcus agalactiae and Streptococcus anginosus.</title>
        <authorList>
            <person name="Beall B."/>
            <person name="Sammons S."/>
            <person name="Frace M."/>
            <person name="Knipe K."/>
            <person name="Srinivasan V."/>
        </authorList>
    </citation>
    <scope>NUCLEOTIDE SEQUENCE</scope>
    <source>
        <strain evidence="2">2113</strain>
    </source>
</reference>
<dbReference type="GO" id="GO:0008233">
    <property type="term" value="F:peptidase activity"/>
    <property type="evidence" value="ECO:0007669"/>
    <property type="project" value="InterPro"/>
</dbReference>
<feature type="domain" description="D-alanyl-D-alanine carboxypeptidase-like core" evidence="1">
    <location>
        <begin position="127"/>
        <end position="254"/>
    </location>
</feature>
<dbReference type="InterPro" id="IPR052179">
    <property type="entry name" value="DD-CPase-like"/>
</dbReference>
<sequence length="279" mass="32206">MNHMNMKHRRRKRRRNQSFLFTGILLLVVVSASSFLWYGFGNAAKKDSVIEEMPFTITQDGMQAKEEIKKTVLETSYGGKQQVAEENHGNTQNAGTDEAWNLMLVNRDNAIPDNYEVNLVEVEGGERVDERIYEPLMEMLNAAREENWGELPMVVSGYRTQEKQQSLYDEKIAKFKKEGYSDSEAVRQAEQWVAVPGHSEHQLGFAVDINGATYDVYLWLQENSYKYGFIFRYPGSKTDITGTAEEVWHYRYVGVEAATEMYENGLCLEEYLEKKQSEN</sequence>
<name>A0A076YXZ0_STRAG</name>
<dbReference type="PATRIC" id="fig|1311.142.peg.623"/>
<evidence type="ECO:0000313" key="2">
    <source>
        <dbReference type="EMBL" id="AJQ17021.1"/>
    </source>
</evidence>
<dbReference type="CDD" id="cd14852">
    <property type="entry name" value="LD-carboxypeptidase"/>
    <property type="match status" value="1"/>
</dbReference>
<protein>
    <submittedName>
        <fullName evidence="2">VanY</fullName>
    </submittedName>
</protein>
<organism evidence="2">
    <name type="scientific">Streptococcus agalactiae</name>
    <dbReference type="NCBI Taxonomy" id="1311"/>
    <lineage>
        <taxon>Bacteria</taxon>
        <taxon>Bacillati</taxon>
        <taxon>Bacillota</taxon>
        <taxon>Bacilli</taxon>
        <taxon>Lactobacillales</taxon>
        <taxon>Streptococcaceae</taxon>
        <taxon>Streptococcus</taxon>
    </lineage>
</organism>
<accession>A0A076YXZ0</accession>
<dbReference type="SUPFAM" id="SSF55166">
    <property type="entry name" value="Hedgehog/DD-peptidase"/>
    <property type="match status" value="1"/>
</dbReference>
<dbReference type="NCBIfam" id="NF000473">
    <property type="entry name" value="vanY_BG"/>
    <property type="match status" value="1"/>
</dbReference>
<dbReference type="InterPro" id="IPR009045">
    <property type="entry name" value="Zn_M74/Hedgehog-like"/>
</dbReference>
<dbReference type="Gene3D" id="3.30.1380.10">
    <property type="match status" value="1"/>
</dbReference>
<gene>
    <name evidence="2" type="primary">vanY</name>
</gene>
<evidence type="ECO:0000259" key="1">
    <source>
        <dbReference type="Pfam" id="PF02557"/>
    </source>
</evidence>
<proteinExistence type="predicted"/>
<dbReference type="EMBL" id="KF697366">
    <property type="protein sequence ID" value="AJQ17021.1"/>
    <property type="molecule type" value="Genomic_DNA"/>
</dbReference>
<dbReference type="AlphaFoldDB" id="A0A076YXZ0"/>
<dbReference type="Pfam" id="PF02557">
    <property type="entry name" value="VanY"/>
    <property type="match status" value="1"/>
</dbReference>
<dbReference type="InterPro" id="IPR058193">
    <property type="entry name" value="VanY/YodJ_core_dom"/>
</dbReference>
<dbReference type="InterPro" id="IPR003709">
    <property type="entry name" value="VanY-like_core_dom"/>
</dbReference>
<dbReference type="PANTHER" id="PTHR34385">
    <property type="entry name" value="D-ALANYL-D-ALANINE CARBOXYPEPTIDASE"/>
    <property type="match status" value="1"/>
</dbReference>
<dbReference type="RefSeq" id="WP_021418926.1">
    <property type="nucleotide sequence ID" value="NZ_CP007570.1"/>
</dbReference>
<dbReference type="GO" id="GO:0006508">
    <property type="term" value="P:proteolysis"/>
    <property type="evidence" value="ECO:0007669"/>
    <property type="project" value="InterPro"/>
</dbReference>